<dbReference type="STRING" id="1137799.GZ78_09775"/>
<comment type="caution">
    <text evidence="2">The sequence shown here is derived from an EMBL/GenBank/DDBJ whole genome shotgun (WGS) entry which is preliminary data.</text>
</comment>
<gene>
    <name evidence="2" type="ORF">GZ78_09775</name>
</gene>
<dbReference type="AlphaFoldDB" id="A0A081NHI9"/>
<dbReference type="RefSeq" id="WP_034834864.1">
    <property type="nucleotide sequence ID" value="NZ_JOKH01000002.1"/>
</dbReference>
<sequence length="240" mass="27969">MLTAPPTLKQNIETLTRTIRSQGIQSIPGKNISSRYYREFVRGNIKEVVQHSFPKFCSCIDEETMDSLANGFLKNHKTIEPEFHHIATEFVRFIQAHFSENPVLLSMLEYEWVLFCIEIDSQTVTNLDRTLSSELISDLDLTLTLNPTLQYIKLPFSLDEPFDCKASVKRGDFYYVLFRNKRHQILQKSLGELDHYFLTRISEHNGEPTSIIQQACTDKNKRDFMEWLQHSIQTDLIICS</sequence>
<evidence type="ECO:0000313" key="3">
    <source>
        <dbReference type="Proteomes" id="UP000028073"/>
    </source>
</evidence>
<feature type="domain" description="Putative DNA-binding" evidence="1">
    <location>
        <begin position="33"/>
        <end position="94"/>
    </location>
</feature>
<dbReference type="OrthoDB" id="4146344at2"/>
<dbReference type="eggNOG" id="COG3219">
    <property type="taxonomic scope" value="Bacteria"/>
</dbReference>
<name>A0A081NHI9_9GAMM</name>
<proteinExistence type="predicted"/>
<organism evidence="2 3">
    <name type="scientific">Endozoicomonas numazuensis</name>
    <dbReference type="NCBI Taxonomy" id="1137799"/>
    <lineage>
        <taxon>Bacteria</taxon>
        <taxon>Pseudomonadati</taxon>
        <taxon>Pseudomonadota</taxon>
        <taxon>Gammaproteobacteria</taxon>
        <taxon>Oceanospirillales</taxon>
        <taxon>Endozoicomonadaceae</taxon>
        <taxon>Endozoicomonas</taxon>
    </lineage>
</organism>
<keyword evidence="3" id="KW-1185">Reference proteome</keyword>
<evidence type="ECO:0000313" key="2">
    <source>
        <dbReference type="EMBL" id="KEQ17912.1"/>
    </source>
</evidence>
<dbReference type="InterPro" id="IPR018640">
    <property type="entry name" value="DUF2063"/>
</dbReference>
<evidence type="ECO:0000259" key="1">
    <source>
        <dbReference type="Pfam" id="PF09836"/>
    </source>
</evidence>
<dbReference type="InterPro" id="IPR044922">
    <property type="entry name" value="DUF2063_N_sf"/>
</dbReference>
<dbReference type="Gene3D" id="1.10.150.690">
    <property type="entry name" value="DUF2063"/>
    <property type="match status" value="1"/>
</dbReference>
<dbReference type="Proteomes" id="UP000028073">
    <property type="component" value="Unassembled WGS sequence"/>
</dbReference>
<accession>A0A081NHI9</accession>
<protein>
    <recommendedName>
        <fullName evidence="1">Putative DNA-binding domain-containing protein</fullName>
    </recommendedName>
</protein>
<reference evidence="2 3" key="1">
    <citation type="submission" date="2014-06" db="EMBL/GenBank/DDBJ databases">
        <title>Whole Genome Sequences of Three Symbiotic Endozoicomonas Bacteria.</title>
        <authorList>
            <person name="Neave M.J."/>
            <person name="Apprill A."/>
            <person name="Voolstra C.R."/>
        </authorList>
    </citation>
    <scope>NUCLEOTIDE SEQUENCE [LARGE SCALE GENOMIC DNA]</scope>
    <source>
        <strain evidence="2 3">DSM 25634</strain>
    </source>
</reference>
<dbReference type="EMBL" id="JOKH01000002">
    <property type="protein sequence ID" value="KEQ17912.1"/>
    <property type="molecule type" value="Genomic_DNA"/>
</dbReference>
<dbReference type="Pfam" id="PF09836">
    <property type="entry name" value="DUF2063"/>
    <property type="match status" value="1"/>
</dbReference>